<protein>
    <submittedName>
        <fullName evidence="1">Uncharacterized protein</fullName>
    </submittedName>
</protein>
<evidence type="ECO:0000313" key="2">
    <source>
        <dbReference type="Proteomes" id="UP000251002"/>
    </source>
</evidence>
<evidence type="ECO:0000313" key="1">
    <source>
        <dbReference type="EMBL" id="RAZ76811.1"/>
    </source>
</evidence>
<comment type="caution">
    <text evidence="1">The sequence shown here is derived from an EMBL/GenBank/DDBJ whole genome shotgun (WGS) entry which is preliminary data.</text>
</comment>
<sequence length="237" mass="26581">MEHNEKAPTAASQVDPQERLKTAAIGMASNIKLHSSNTGGEKGTSVTADIELVKKITEDWPTMSKKSSEQTIEAYGPPNEATPSQLIWYFNGPWKRTIVYRDEIPHDFPQPHSDVIEQVINYQVPPEKFSEIAKFDGSVVIERTKGEVSARCDMEAANILALNMMHEIATGKKTAVEARKLYTEQTAAYVMNKPAPYAEQFQFDLQTEEKFDTDETTLQDEVISKTIKKAKEKLGLD</sequence>
<dbReference type="Proteomes" id="UP000251002">
    <property type="component" value="Unassembled WGS sequence"/>
</dbReference>
<dbReference type="EMBL" id="QLZR01000004">
    <property type="protein sequence ID" value="RAZ76811.1"/>
    <property type="molecule type" value="Genomic_DNA"/>
</dbReference>
<accession>A0A365KV19</accession>
<organism evidence="1 2">
    <name type="scientific">Planococcus halotolerans</name>
    <dbReference type="NCBI Taxonomy" id="2233542"/>
    <lineage>
        <taxon>Bacteria</taxon>
        <taxon>Bacillati</taxon>
        <taxon>Bacillota</taxon>
        <taxon>Bacilli</taxon>
        <taxon>Bacillales</taxon>
        <taxon>Caryophanaceae</taxon>
        <taxon>Planococcus</taxon>
    </lineage>
</organism>
<proteinExistence type="predicted"/>
<dbReference type="RefSeq" id="WP_112223977.1">
    <property type="nucleotide sequence ID" value="NZ_CP047673.1"/>
</dbReference>
<dbReference type="AlphaFoldDB" id="A0A365KV19"/>
<reference evidence="1 2" key="1">
    <citation type="submission" date="2018-06" db="EMBL/GenBank/DDBJ databases">
        <title>The draft genome sequences of strains SCU63 and S1.</title>
        <authorList>
            <person name="Gan L."/>
        </authorList>
    </citation>
    <scope>NUCLEOTIDE SEQUENCE [LARGE SCALE GENOMIC DNA]</scope>
    <source>
        <strain evidence="1 2">SCU63</strain>
    </source>
</reference>
<keyword evidence="2" id="KW-1185">Reference proteome</keyword>
<name>A0A365KV19_9BACL</name>
<gene>
    <name evidence="1" type="ORF">DP120_12350</name>
</gene>